<dbReference type="SUPFAM" id="SSF51905">
    <property type="entry name" value="FAD/NAD(P)-binding domain"/>
    <property type="match status" value="1"/>
</dbReference>
<dbReference type="InterPro" id="IPR036188">
    <property type="entry name" value="FAD/NAD-bd_sf"/>
</dbReference>
<protein>
    <submittedName>
        <fullName evidence="2">D-amino-acid dehydrogenase</fullName>
    </submittedName>
</protein>
<dbReference type="SUPFAM" id="SSF54373">
    <property type="entry name" value="FAD-linked reductases, C-terminal domain"/>
    <property type="match status" value="1"/>
</dbReference>
<dbReference type="Proteomes" id="UP000284892">
    <property type="component" value="Unassembled WGS sequence"/>
</dbReference>
<gene>
    <name evidence="2" type="ORF">BXY80_0537</name>
</gene>
<evidence type="ECO:0000313" key="3">
    <source>
        <dbReference type="Proteomes" id="UP000284892"/>
    </source>
</evidence>
<evidence type="ECO:0000313" key="2">
    <source>
        <dbReference type="EMBL" id="RKE98449.1"/>
    </source>
</evidence>
<dbReference type="AlphaFoldDB" id="A0A420DW60"/>
<keyword evidence="3" id="KW-1185">Reference proteome</keyword>
<name>A0A420DW60_9FLAO</name>
<dbReference type="Gene3D" id="3.30.9.10">
    <property type="entry name" value="D-Amino Acid Oxidase, subunit A, domain 2"/>
    <property type="match status" value="1"/>
</dbReference>
<dbReference type="PANTHER" id="PTHR13847">
    <property type="entry name" value="SARCOSINE DEHYDROGENASE-RELATED"/>
    <property type="match status" value="1"/>
</dbReference>
<dbReference type="GO" id="GO:0005737">
    <property type="term" value="C:cytoplasm"/>
    <property type="evidence" value="ECO:0007669"/>
    <property type="project" value="TreeGrafter"/>
</dbReference>
<dbReference type="Gene3D" id="3.50.50.60">
    <property type="entry name" value="FAD/NAD(P)-binding domain"/>
    <property type="match status" value="2"/>
</dbReference>
<comment type="caution">
    <text evidence="2">The sequence shown here is derived from an EMBL/GenBank/DDBJ whole genome shotgun (WGS) entry which is preliminary data.</text>
</comment>
<reference evidence="2 3" key="1">
    <citation type="submission" date="2018-09" db="EMBL/GenBank/DDBJ databases">
        <title>Genomic Encyclopedia of Archaeal and Bacterial Type Strains, Phase II (KMG-II): from individual species to whole genera.</title>
        <authorList>
            <person name="Goeker M."/>
        </authorList>
    </citation>
    <scope>NUCLEOTIDE SEQUENCE [LARGE SCALE GENOMIC DNA]</scope>
    <source>
        <strain evidence="2 3">DSM 26283</strain>
    </source>
</reference>
<dbReference type="Pfam" id="PF01266">
    <property type="entry name" value="DAO"/>
    <property type="match status" value="1"/>
</dbReference>
<dbReference type="EMBL" id="RAQJ01000001">
    <property type="protein sequence ID" value="RKE98449.1"/>
    <property type="molecule type" value="Genomic_DNA"/>
</dbReference>
<evidence type="ECO:0000259" key="1">
    <source>
        <dbReference type="Pfam" id="PF01266"/>
    </source>
</evidence>
<feature type="domain" description="FAD dependent oxidoreductase" evidence="1">
    <location>
        <begin position="8"/>
        <end position="398"/>
    </location>
</feature>
<proteinExistence type="predicted"/>
<dbReference type="InterPro" id="IPR006076">
    <property type="entry name" value="FAD-dep_OxRdtase"/>
</dbReference>
<sequence length="418" mass="45955">MTKMSKEVIVIGGGIIGLCSAYYLQKEGCKVTVIDQSNMDSGASYVNAGYLSPSHIIPLSAPGVMKKGLKWMFDKSSPLYIKPRLDLDFLKWTLAFNKSCNAKHVAKAIPTIKDIALLSQELYDDIKDSEGFRFHYEKKGLLMLCQTEKALEEEIKIAAVAKNEGLDVSTLSSDEINKLEPNATINSIGATYYLCDSHTTPHEFMEDMKTHLKKSGVVFRLHEKVIDVEVVGEKITSIKTNKATLKADEFILAAGSWSSILSKKLGINLLLQAGKGYRINTKQKTGITIPAILTERKVAITPMNGFTRFAGTMEIAGINHDINKVRVEAIAQGVQEFYSNIKISETEKQNAASGLRPVSPDGLPFIGKSSKCNNLTIATGHAMMGWSMATATGKLVSEEVMQKKSSMSLDVFNPDRRF</sequence>
<organism evidence="2 3">
    <name type="scientific">Ichthyenterobacterium magnum</name>
    <dbReference type="NCBI Taxonomy" id="1230530"/>
    <lineage>
        <taxon>Bacteria</taxon>
        <taxon>Pseudomonadati</taxon>
        <taxon>Bacteroidota</taxon>
        <taxon>Flavobacteriia</taxon>
        <taxon>Flavobacteriales</taxon>
        <taxon>Flavobacteriaceae</taxon>
        <taxon>Ichthyenterobacterium</taxon>
    </lineage>
</organism>
<accession>A0A420DW60</accession>